<feature type="compositionally biased region" description="Basic residues" evidence="1">
    <location>
        <begin position="40"/>
        <end position="53"/>
    </location>
</feature>
<feature type="compositionally biased region" description="Basic residues" evidence="1">
    <location>
        <begin position="128"/>
        <end position="142"/>
    </location>
</feature>
<feature type="compositionally biased region" description="Polar residues" evidence="1">
    <location>
        <begin position="114"/>
        <end position="124"/>
    </location>
</feature>
<proteinExistence type="predicted"/>
<name>A0A6C0D3N6_9ZZZZ</name>
<dbReference type="EMBL" id="MN739531">
    <property type="protein sequence ID" value="QHT11063.1"/>
    <property type="molecule type" value="Genomic_DNA"/>
</dbReference>
<feature type="region of interest" description="Disordered" evidence="1">
    <location>
        <begin position="114"/>
        <end position="142"/>
    </location>
</feature>
<dbReference type="AlphaFoldDB" id="A0A6C0D3N6"/>
<protein>
    <submittedName>
        <fullName evidence="2">Uncharacterized protein</fullName>
    </submittedName>
</protein>
<evidence type="ECO:0000256" key="1">
    <source>
        <dbReference type="SAM" id="MobiDB-lite"/>
    </source>
</evidence>
<sequence>MTLNGATNYSFESGNTLPSVLQTATNSGMVTNGMQSRSVGGRRRRMRRSKKKMIGSGNTEKAILETAIAKANAAEILATIQPNSVNGITPAQQEFNKAEAKRLRAEAERLRAQIKSSAITTSSEGGKRRSRKLKRTMRKSRK</sequence>
<accession>A0A6C0D3N6</accession>
<evidence type="ECO:0000313" key="2">
    <source>
        <dbReference type="EMBL" id="QHT11063.1"/>
    </source>
</evidence>
<feature type="region of interest" description="Disordered" evidence="1">
    <location>
        <begin position="30"/>
        <end position="58"/>
    </location>
</feature>
<organism evidence="2">
    <name type="scientific">viral metagenome</name>
    <dbReference type="NCBI Taxonomy" id="1070528"/>
    <lineage>
        <taxon>unclassified sequences</taxon>
        <taxon>metagenomes</taxon>
        <taxon>organismal metagenomes</taxon>
    </lineage>
</organism>
<reference evidence="2" key="1">
    <citation type="journal article" date="2020" name="Nature">
        <title>Giant virus diversity and host interactions through global metagenomics.</title>
        <authorList>
            <person name="Schulz F."/>
            <person name="Roux S."/>
            <person name="Paez-Espino D."/>
            <person name="Jungbluth S."/>
            <person name="Walsh D.A."/>
            <person name="Denef V.J."/>
            <person name="McMahon K.D."/>
            <person name="Konstantinidis K.T."/>
            <person name="Eloe-Fadrosh E.A."/>
            <person name="Kyrpides N.C."/>
            <person name="Woyke T."/>
        </authorList>
    </citation>
    <scope>NUCLEOTIDE SEQUENCE</scope>
    <source>
        <strain evidence="2">GVMAG-M-3300023174-111</strain>
    </source>
</reference>